<evidence type="ECO:0000259" key="6">
    <source>
        <dbReference type="Pfam" id="PF18273"/>
    </source>
</evidence>
<keyword evidence="4" id="KW-0680">Restriction system</keyword>
<dbReference type="Gene3D" id="3.40.50.150">
    <property type="entry name" value="Vaccinia Virus protein VP39"/>
    <property type="match status" value="1"/>
</dbReference>
<dbReference type="PRINTS" id="PR00506">
    <property type="entry name" value="D21N6MTFRASE"/>
</dbReference>
<organism evidence="7 8">
    <name type="scientific">Acetilactobacillus jinshanensis</name>
    <dbReference type="NCBI Taxonomy" id="1720083"/>
    <lineage>
        <taxon>Bacteria</taxon>
        <taxon>Bacillati</taxon>
        <taxon>Bacillota</taxon>
        <taxon>Bacilli</taxon>
        <taxon>Lactobacillales</taxon>
        <taxon>Lactobacillaceae</taxon>
        <taxon>Acetilactobacillus</taxon>
    </lineage>
</organism>
<dbReference type="GO" id="GO:0008170">
    <property type="term" value="F:N-methyltransferase activity"/>
    <property type="evidence" value="ECO:0007669"/>
    <property type="project" value="InterPro"/>
</dbReference>
<dbReference type="REBASE" id="309546">
    <property type="entry name" value="M.Lsp75ORF3305P"/>
</dbReference>
<evidence type="ECO:0000313" key="8">
    <source>
        <dbReference type="Proteomes" id="UP000294321"/>
    </source>
</evidence>
<accession>A0A4P6ZL88</accession>
<dbReference type="Pfam" id="PF18273">
    <property type="entry name" value="T3RM_EcoP15I_C"/>
    <property type="match status" value="1"/>
</dbReference>
<dbReference type="InterPro" id="IPR041405">
    <property type="entry name" value="T3RM_EcoP15I_C"/>
</dbReference>
<feature type="domain" description="DNA methylase N-4/N-6" evidence="5">
    <location>
        <begin position="118"/>
        <end position="486"/>
    </location>
</feature>
<dbReference type="InterPro" id="IPR002295">
    <property type="entry name" value="N4/N6-MTase_EcoPI_Mod-like"/>
</dbReference>
<keyword evidence="3" id="KW-0949">S-adenosyl-L-methionine</keyword>
<dbReference type="AlphaFoldDB" id="A0A4P6ZL88"/>
<dbReference type="KEGG" id="lji:ELX58_03305"/>
<dbReference type="EMBL" id="CP034726">
    <property type="protein sequence ID" value="QBP18182.1"/>
    <property type="molecule type" value="Genomic_DNA"/>
</dbReference>
<dbReference type="RefSeq" id="WP_133441743.1">
    <property type="nucleotide sequence ID" value="NZ_CP034726.1"/>
</dbReference>
<dbReference type="Pfam" id="PF01555">
    <property type="entry name" value="N6_N4_Mtase"/>
    <property type="match status" value="1"/>
</dbReference>
<reference evidence="8" key="1">
    <citation type="submission" date="2018-12" db="EMBL/GenBank/DDBJ databases">
        <title>A new species of lactobacillus.</title>
        <authorList>
            <person name="Jian Y."/>
            <person name="Xin L."/>
            <person name="Hong Z.J."/>
            <person name="Ming L.Z."/>
            <person name="Hong X.Z."/>
        </authorList>
    </citation>
    <scope>NUCLEOTIDE SEQUENCE [LARGE SCALE GENOMIC DNA]</scope>
    <source>
        <strain evidence="8">HSLZ-75</strain>
    </source>
</reference>
<keyword evidence="8" id="KW-1185">Reference proteome</keyword>
<evidence type="ECO:0000313" key="7">
    <source>
        <dbReference type="EMBL" id="QBP18182.1"/>
    </source>
</evidence>
<keyword evidence="1 7" id="KW-0489">Methyltransferase</keyword>
<gene>
    <name evidence="7" type="ORF">ELX58_03305</name>
</gene>
<dbReference type="GO" id="GO:0009307">
    <property type="term" value="P:DNA restriction-modification system"/>
    <property type="evidence" value="ECO:0007669"/>
    <property type="project" value="UniProtKB-KW"/>
</dbReference>
<sequence>MNINNKNYNNKIRPNSKFMERLKKKLPEFFDKNDNFKLDKFKSSLENNNIKELQDGYQLNFIGKNYARQQTGELPHTVIAPDKVHNKSEFNKHSKNLYLSGDNLEGLRHLQASYYHKIDAICIDPPFNTGSDDFIYPDNFELSDNILKEQFNLTDKQLKQLKNIRGTSTHSAWLTFMYPRLYLAKNLLRNHGLIFIFIDDNEQADLKILMNDIFGENDFVSQIAVETSKAQGLKVRAAEKGEIVGNKQYVLLYEFNNNNDYSLRKPLYDYNPHYDAHFSKILVKNKLVSLCDYIYKNTNQLKLIDNISNQIHKKFVTKNLSYFLKMIPEISKFINSNANRIFEDAAANFNIPNNVKHKINSDCFPVKFKKYLLIRTGGNKIRQLLPLKNTFHLSNDLRPKYGRSVIRGDLWKGFSADMMNINKEGNVAYKNGKKPVRLIQQLLEWSGIKNGIIMDFFAGSATTADAVMRNNIINNSNNSYIMMQINNPIYRIKYSSNGHKKVVIAKGAKSAYKQGYKTLDQIGLKRISNSEKVLRKNHPLKANKLDLGFKHFYITKSDLKSLNSLSLNDLSFDDNTEQLHMFDPYNVINSFSSKELCIPCKCNGFDTLLSTFLIDDGYNINADIHYVNLKGYNLPIISNEQAYILSSDWHNEQTRSLLNLIGNNNISIQTVVIFKYTVSFADVKELENGLNQLDVRFIERF</sequence>
<feature type="domain" description="Type III R-M EcoP15I C-terminal" evidence="6">
    <location>
        <begin position="604"/>
        <end position="694"/>
    </location>
</feature>
<evidence type="ECO:0000259" key="5">
    <source>
        <dbReference type="Pfam" id="PF01555"/>
    </source>
</evidence>
<evidence type="ECO:0000256" key="2">
    <source>
        <dbReference type="ARBA" id="ARBA00022679"/>
    </source>
</evidence>
<dbReference type="Proteomes" id="UP000294321">
    <property type="component" value="Chromosome"/>
</dbReference>
<evidence type="ECO:0000256" key="1">
    <source>
        <dbReference type="ARBA" id="ARBA00022603"/>
    </source>
</evidence>
<dbReference type="InterPro" id="IPR002941">
    <property type="entry name" value="DNA_methylase_N4/N6"/>
</dbReference>
<keyword evidence="2 7" id="KW-0808">Transferase</keyword>
<dbReference type="GO" id="GO:0032259">
    <property type="term" value="P:methylation"/>
    <property type="evidence" value="ECO:0007669"/>
    <property type="project" value="UniProtKB-KW"/>
</dbReference>
<evidence type="ECO:0000256" key="4">
    <source>
        <dbReference type="ARBA" id="ARBA00022747"/>
    </source>
</evidence>
<dbReference type="InterPro" id="IPR029063">
    <property type="entry name" value="SAM-dependent_MTases_sf"/>
</dbReference>
<proteinExistence type="predicted"/>
<dbReference type="OrthoDB" id="9800801at2"/>
<evidence type="ECO:0000256" key="3">
    <source>
        <dbReference type="ARBA" id="ARBA00022691"/>
    </source>
</evidence>
<protein>
    <submittedName>
        <fullName evidence="7">Site-specific DNA-methyltransferase</fullName>
    </submittedName>
</protein>
<dbReference type="GO" id="GO:0003677">
    <property type="term" value="F:DNA binding"/>
    <property type="evidence" value="ECO:0007669"/>
    <property type="project" value="InterPro"/>
</dbReference>
<dbReference type="SUPFAM" id="SSF53335">
    <property type="entry name" value="S-adenosyl-L-methionine-dependent methyltransferases"/>
    <property type="match status" value="1"/>
</dbReference>
<dbReference type="PIRSF" id="PIRSF015855">
    <property type="entry name" value="TypeIII_Mtase_mKpnI"/>
    <property type="match status" value="1"/>
</dbReference>
<name>A0A4P6ZL88_9LACO</name>